<reference evidence="2" key="1">
    <citation type="journal article" date="2020" name="bioRxiv">
        <title>Integrative omics analysis of Pseudomonas aeruginosa virus PA5oct highlights the molecular complexity of jumbo phages.</title>
        <authorList>
            <person name="Lood C."/>
            <person name="Danis-Wlodarczyk K."/>
            <person name="Blasdel B.G."/>
            <person name="Jang H.B."/>
            <person name="Vandenheuvel D."/>
            <person name="Briers Y."/>
            <person name="Noben J.-P."/>
            <person name="van Noort V."/>
            <person name="Drulis-Kawa Z."/>
            <person name="Lavigne R."/>
        </authorList>
    </citation>
    <scope>NUCLEOTIDE SEQUENCE [LARGE SCALE GENOMIC DNA]</scope>
</reference>
<evidence type="ECO:0000313" key="2">
    <source>
        <dbReference type="Proteomes" id="UP000316733"/>
    </source>
</evidence>
<name>A0A4Y5JTU4_9CAUD</name>
<evidence type="ECO:0000313" key="1">
    <source>
        <dbReference type="EMBL" id="QCG76117.1"/>
    </source>
</evidence>
<organism evidence="1 2">
    <name type="scientific">Pseudomonas phage vB_PaeM_PA5oct</name>
    <dbReference type="NCBI Taxonomy" id="2163605"/>
    <lineage>
        <taxon>Viruses</taxon>
        <taxon>Duplodnaviria</taxon>
        <taxon>Heunggongvirae</taxon>
        <taxon>Uroviricota</taxon>
        <taxon>Caudoviricetes</taxon>
        <taxon>Arenbergviridae</taxon>
        <taxon>Wroclawvirus</taxon>
        <taxon>Wroclawvirus PA5oct</taxon>
    </lineage>
</organism>
<protein>
    <submittedName>
        <fullName evidence="1">Uncharacterized protein</fullName>
    </submittedName>
</protein>
<gene>
    <name evidence="1" type="ORF">EST35_0236</name>
</gene>
<accession>A0A4Y5JTU4</accession>
<proteinExistence type="predicted"/>
<dbReference type="Proteomes" id="UP000316733">
    <property type="component" value="Segment"/>
</dbReference>
<sequence length="151" mass="17794">MPKKINKKKILETFDEVISSTILSLNEDELELLADKKNESVYGSYVIKYKNDKWIIVNSDTARKENISFNLYSTAYCYAMCMEKNLINGKRKVLNWESSYTKHLNDIVHYSYSKRFANLEDTCMYDDRISVAKHNIVKLKRAIRSFRLSNK</sequence>
<dbReference type="EMBL" id="MK797984">
    <property type="protein sequence ID" value="QCG76117.1"/>
    <property type="molecule type" value="Genomic_DNA"/>
</dbReference>
<keyword evidence="2" id="KW-1185">Reference proteome</keyword>